<reference evidence="2" key="2">
    <citation type="submission" date="2025-08" db="UniProtKB">
        <authorList>
            <consortium name="Ensembl"/>
        </authorList>
    </citation>
    <scope>IDENTIFICATION</scope>
</reference>
<dbReference type="GeneTree" id="ENSGT00730000111052"/>
<evidence type="ECO:0000313" key="3">
    <source>
        <dbReference type="Proteomes" id="UP000007875"/>
    </source>
</evidence>
<evidence type="ECO:0000256" key="1">
    <source>
        <dbReference type="SAM" id="MobiDB-lite"/>
    </source>
</evidence>
<proteinExistence type="predicted"/>
<dbReference type="AlphaFoldDB" id="H2ZKH5"/>
<keyword evidence="3" id="KW-1185">Reference proteome</keyword>
<protein>
    <submittedName>
        <fullName evidence="2">Uncharacterized protein</fullName>
    </submittedName>
</protein>
<dbReference type="HOGENOM" id="CLU_2960040_0_0_1"/>
<feature type="region of interest" description="Disordered" evidence="1">
    <location>
        <begin position="30"/>
        <end position="59"/>
    </location>
</feature>
<evidence type="ECO:0000313" key="2">
    <source>
        <dbReference type="Ensembl" id="ENSCSAVP00000018091.1"/>
    </source>
</evidence>
<reference evidence="3" key="1">
    <citation type="submission" date="2003-08" db="EMBL/GenBank/DDBJ databases">
        <authorList>
            <person name="Birren B."/>
            <person name="Nusbaum C."/>
            <person name="Abebe A."/>
            <person name="Abouelleil A."/>
            <person name="Adekoya E."/>
            <person name="Ait-zahra M."/>
            <person name="Allen N."/>
            <person name="Allen T."/>
            <person name="An P."/>
            <person name="Anderson M."/>
            <person name="Anderson S."/>
            <person name="Arachchi H."/>
            <person name="Armbruster J."/>
            <person name="Bachantsang P."/>
            <person name="Baldwin J."/>
            <person name="Barry A."/>
            <person name="Bayul T."/>
            <person name="Blitshsteyn B."/>
            <person name="Bloom T."/>
            <person name="Blye J."/>
            <person name="Boguslavskiy L."/>
            <person name="Borowsky M."/>
            <person name="Boukhgalter B."/>
            <person name="Brunache A."/>
            <person name="Butler J."/>
            <person name="Calixte N."/>
            <person name="Calvo S."/>
            <person name="Camarata J."/>
            <person name="Campo K."/>
            <person name="Chang J."/>
            <person name="Cheshatsang Y."/>
            <person name="Citroen M."/>
            <person name="Collymore A."/>
            <person name="Considine T."/>
            <person name="Cook A."/>
            <person name="Cooke P."/>
            <person name="Corum B."/>
            <person name="Cuomo C."/>
            <person name="David R."/>
            <person name="Dawoe T."/>
            <person name="Degray S."/>
            <person name="Dodge S."/>
            <person name="Dooley K."/>
            <person name="Dorje P."/>
            <person name="Dorjee K."/>
            <person name="Dorris L."/>
            <person name="Duffey N."/>
            <person name="Dupes A."/>
            <person name="Elkins T."/>
            <person name="Engels R."/>
            <person name="Erickson J."/>
            <person name="Farina A."/>
            <person name="Faro S."/>
            <person name="Ferreira P."/>
            <person name="Fischer H."/>
            <person name="Fitzgerald M."/>
            <person name="Foley K."/>
            <person name="Gage D."/>
            <person name="Galagan J."/>
            <person name="Gearin G."/>
            <person name="Gnerre S."/>
            <person name="Gnirke A."/>
            <person name="Goyette A."/>
            <person name="Graham J."/>
            <person name="Grandbois E."/>
            <person name="Gyaltsen K."/>
            <person name="Hafez N."/>
            <person name="Hagopian D."/>
            <person name="Hagos B."/>
            <person name="Hall J."/>
            <person name="Hatcher B."/>
            <person name="Heller A."/>
            <person name="Higgins H."/>
            <person name="Honan T."/>
            <person name="Horn A."/>
            <person name="Houde N."/>
            <person name="Hughes L."/>
            <person name="Hulme W."/>
            <person name="Husby E."/>
            <person name="Iliev I."/>
            <person name="Jaffe D."/>
            <person name="Jones C."/>
            <person name="Kamal M."/>
            <person name="Kamat A."/>
            <person name="Kamvysselis M."/>
            <person name="Karlsson E."/>
            <person name="Kells C."/>
            <person name="Kieu A."/>
            <person name="Kisner P."/>
            <person name="Kodira C."/>
            <person name="Kulbokas E."/>
            <person name="Labutti K."/>
            <person name="Lama D."/>
            <person name="Landers T."/>
            <person name="Leger J."/>
            <person name="Levine S."/>
            <person name="Lewis D."/>
            <person name="Lewis T."/>
            <person name="Lindblad-toh K."/>
            <person name="Liu X."/>
            <person name="Lokyitsang T."/>
            <person name="Lokyitsang Y."/>
            <person name="Lucien O."/>
            <person name="Lui A."/>
            <person name="Ma L.J."/>
            <person name="Mabbitt R."/>
            <person name="Macdonald J."/>
            <person name="Maclean C."/>
            <person name="Major J."/>
            <person name="Manning J."/>
            <person name="Marabella R."/>
            <person name="Maru K."/>
            <person name="Matthews C."/>
            <person name="Mauceli E."/>
            <person name="Mccarthy M."/>
            <person name="Mcdonough S."/>
            <person name="Mcghee T."/>
            <person name="Meldrim J."/>
            <person name="Meneus L."/>
            <person name="Mesirov J."/>
            <person name="Mihalev A."/>
            <person name="Mihova T."/>
            <person name="Mikkelsen T."/>
            <person name="Mlenga V."/>
            <person name="Moru K."/>
            <person name="Mozes J."/>
            <person name="Mulrain L."/>
            <person name="Munson G."/>
            <person name="Naylor J."/>
            <person name="Newes C."/>
            <person name="Nguyen C."/>
            <person name="Nguyen N."/>
            <person name="Nguyen T."/>
            <person name="Nicol R."/>
            <person name="Nielsen C."/>
            <person name="Nizzari M."/>
            <person name="Norbu C."/>
            <person name="Norbu N."/>
            <person name="O'donnell P."/>
            <person name="Okoawo O."/>
            <person name="O'leary S."/>
            <person name="Omotosho B."/>
            <person name="O'neill K."/>
            <person name="Osman S."/>
            <person name="Parker S."/>
            <person name="Perrin D."/>
            <person name="Phunkhang P."/>
            <person name="Piqani B."/>
            <person name="Purcell S."/>
            <person name="Rachupka T."/>
            <person name="Ramasamy U."/>
            <person name="Rameau R."/>
            <person name="Ray V."/>
            <person name="Raymond C."/>
            <person name="Retta R."/>
            <person name="Richardson S."/>
            <person name="Rise C."/>
            <person name="Rodriguez J."/>
            <person name="Rogers J."/>
            <person name="Rogov P."/>
            <person name="Rutman M."/>
            <person name="Schupbach R."/>
            <person name="Seaman C."/>
            <person name="Settipalli S."/>
            <person name="Sharpe T."/>
            <person name="Sheridan J."/>
            <person name="Sherpa N."/>
            <person name="Shi J."/>
            <person name="Smirnov S."/>
            <person name="Smith C."/>
            <person name="Sougnez C."/>
            <person name="Spencer B."/>
            <person name="Stalker J."/>
            <person name="Stange-thomann N."/>
            <person name="Stavropoulos S."/>
            <person name="Stetson K."/>
            <person name="Stone C."/>
            <person name="Stone S."/>
            <person name="Stubbs M."/>
            <person name="Talamas J."/>
            <person name="Tchuinga P."/>
            <person name="Tenzing P."/>
            <person name="Tesfaye S."/>
            <person name="Theodore J."/>
            <person name="Thoulutsang Y."/>
            <person name="Topham K."/>
            <person name="Towey S."/>
            <person name="Tsamla T."/>
            <person name="Tsomo N."/>
            <person name="Vallee D."/>
            <person name="Vassiliev H."/>
            <person name="Venkataraman V."/>
            <person name="Vinson J."/>
            <person name="Vo A."/>
            <person name="Wade C."/>
            <person name="Wang S."/>
            <person name="Wangchuk T."/>
            <person name="Wangdi T."/>
            <person name="Whittaker C."/>
            <person name="Wilkinson J."/>
            <person name="Wu Y."/>
            <person name="Wyman D."/>
            <person name="Yadav S."/>
            <person name="Yang S."/>
            <person name="Yang X."/>
            <person name="Yeager S."/>
            <person name="Yee E."/>
            <person name="Young G."/>
            <person name="Zainoun J."/>
            <person name="Zembeck L."/>
            <person name="Zimmer A."/>
            <person name="Zody M."/>
            <person name="Lander E."/>
        </authorList>
    </citation>
    <scope>NUCLEOTIDE SEQUENCE [LARGE SCALE GENOMIC DNA]</scope>
</reference>
<sequence length="59" mass="7157">MDLFDEYNFPQLEWQRRYVAEKHDLPYEPRKNLKKIDSKIDDDTEPAAKRAKTEDMPET</sequence>
<accession>H2ZKH5</accession>
<reference evidence="2" key="3">
    <citation type="submission" date="2025-09" db="UniProtKB">
        <authorList>
            <consortium name="Ensembl"/>
        </authorList>
    </citation>
    <scope>IDENTIFICATION</scope>
</reference>
<organism evidence="2 3">
    <name type="scientific">Ciona savignyi</name>
    <name type="common">Pacific transparent sea squirt</name>
    <dbReference type="NCBI Taxonomy" id="51511"/>
    <lineage>
        <taxon>Eukaryota</taxon>
        <taxon>Metazoa</taxon>
        <taxon>Chordata</taxon>
        <taxon>Tunicata</taxon>
        <taxon>Ascidiacea</taxon>
        <taxon>Phlebobranchia</taxon>
        <taxon>Cionidae</taxon>
        <taxon>Ciona</taxon>
    </lineage>
</organism>
<dbReference type="Ensembl" id="ENSCSAVT00000018288.1">
    <property type="protein sequence ID" value="ENSCSAVP00000018091.1"/>
    <property type="gene ID" value="ENSCSAVG00000010638.1"/>
</dbReference>
<dbReference type="Proteomes" id="UP000007875">
    <property type="component" value="Unassembled WGS sequence"/>
</dbReference>
<name>H2ZKH5_CIOSA</name>